<evidence type="ECO:0000313" key="2">
    <source>
        <dbReference type="EMBL" id="GGG14651.1"/>
    </source>
</evidence>
<organism evidence="2 3">
    <name type="scientific">Lysinibacillus alkalisoli</name>
    <dbReference type="NCBI Taxonomy" id="1911548"/>
    <lineage>
        <taxon>Bacteria</taxon>
        <taxon>Bacillati</taxon>
        <taxon>Bacillota</taxon>
        <taxon>Bacilli</taxon>
        <taxon>Bacillales</taxon>
        <taxon>Bacillaceae</taxon>
        <taxon>Lysinibacillus</taxon>
    </lineage>
</organism>
<evidence type="ECO:0000256" key="1">
    <source>
        <dbReference type="SAM" id="Phobius"/>
    </source>
</evidence>
<feature type="transmembrane region" description="Helical" evidence="1">
    <location>
        <begin position="41"/>
        <end position="60"/>
    </location>
</feature>
<comment type="caution">
    <text evidence="2">The sequence shown here is derived from an EMBL/GenBank/DDBJ whole genome shotgun (WGS) entry which is preliminary data.</text>
</comment>
<dbReference type="RefSeq" id="WP_188613556.1">
    <property type="nucleotide sequence ID" value="NZ_BMJT01000002.1"/>
</dbReference>
<keyword evidence="1" id="KW-0812">Transmembrane</keyword>
<name>A0A917FYY1_9BACI</name>
<gene>
    <name evidence="2" type="ORF">GCM10007425_06210</name>
</gene>
<reference evidence="2" key="1">
    <citation type="journal article" date="2014" name="Int. J. Syst. Evol. Microbiol.">
        <title>Complete genome sequence of Corynebacterium casei LMG S-19264T (=DSM 44701T), isolated from a smear-ripened cheese.</title>
        <authorList>
            <consortium name="US DOE Joint Genome Institute (JGI-PGF)"/>
            <person name="Walter F."/>
            <person name="Albersmeier A."/>
            <person name="Kalinowski J."/>
            <person name="Ruckert C."/>
        </authorList>
    </citation>
    <scope>NUCLEOTIDE SEQUENCE</scope>
    <source>
        <strain evidence="2">CGMCC 1.15760</strain>
    </source>
</reference>
<keyword evidence="1" id="KW-1133">Transmembrane helix</keyword>
<dbReference type="Proteomes" id="UP000616608">
    <property type="component" value="Unassembled WGS sequence"/>
</dbReference>
<reference evidence="2" key="2">
    <citation type="submission" date="2020-09" db="EMBL/GenBank/DDBJ databases">
        <authorList>
            <person name="Sun Q."/>
            <person name="Zhou Y."/>
        </authorList>
    </citation>
    <scope>NUCLEOTIDE SEQUENCE</scope>
    <source>
        <strain evidence="2">CGMCC 1.15760</strain>
    </source>
</reference>
<protein>
    <submittedName>
        <fullName evidence="2">Uncharacterized protein</fullName>
    </submittedName>
</protein>
<keyword evidence="3" id="KW-1185">Reference proteome</keyword>
<keyword evidence="1" id="KW-0472">Membrane</keyword>
<accession>A0A917FYY1</accession>
<proteinExistence type="predicted"/>
<dbReference type="EMBL" id="BMJT01000002">
    <property type="protein sequence ID" value="GGG14651.1"/>
    <property type="molecule type" value="Genomic_DNA"/>
</dbReference>
<sequence length="400" mass="47002">MNPIKQQLDEKIGDLSVQAKAVEQYVKINLEKKSRIKKIKIPMVLSFIIVCCTTLILAFYPKEQHANFDEWLSQEVFEGEVYRNYILSWYFSDEATVKHLVFEDLFNQAALAYYAQQQGIIITEEAIHLATIQQQQSILEAPEQKIMDYLYQKLGVTEEGYAKTIIAQRQKLQLYQNAQSIDANFEDKALATFSKRYDKEIEQFKQKNNIIQPSRNIANTEQAQQMIDSYLLKKLSENTERALPFTPLTLQEFELQAQTKEEQEQLRIIKQAYDYDWQALKEEHRQMKKTKIKGEVLKQKGNRYLIVNAHQQNQSLWIETEQKLQLGQRAQVFEDNSVSSWQALRYPNAQLTQEEAIAQAIQNKDELVGIKSARFEQNRWDITLQHQDQTEVVRVPDERR</sequence>
<dbReference type="AlphaFoldDB" id="A0A917FYY1"/>
<evidence type="ECO:0000313" key="3">
    <source>
        <dbReference type="Proteomes" id="UP000616608"/>
    </source>
</evidence>